<organism evidence="1 2">
    <name type="scientific">Prosthecobacter fusiformis</name>
    <dbReference type="NCBI Taxonomy" id="48464"/>
    <lineage>
        <taxon>Bacteria</taxon>
        <taxon>Pseudomonadati</taxon>
        <taxon>Verrucomicrobiota</taxon>
        <taxon>Verrucomicrobiia</taxon>
        <taxon>Verrucomicrobiales</taxon>
        <taxon>Verrucomicrobiaceae</taxon>
        <taxon>Prosthecobacter</taxon>
    </lineage>
</organism>
<dbReference type="InterPro" id="IPR036390">
    <property type="entry name" value="WH_DNA-bd_sf"/>
</dbReference>
<dbReference type="RefSeq" id="WP_133797309.1">
    <property type="nucleotide sequence ID" value="NZ_SOCA01000012.1"/>
</dbReference>
<dbReference type="SUPFAM" id="SSF46785">
    <property type="entry name" value="Winged helix' DNA-binding domain"/>
    <property type="match status" value="1"/>
</dbReference>
<dbReference type="OrthoDB" id="186720at2"/>
<evidence type="ECO:0000313" key="2">
    <source>
        <dbReference type="Proteomes" id="UP000295662"/>
    </source>
</evidence>
<dbReference type="InterPro" id="IPR036388">
    <property type="entry name" value="WH-like_DNA-bd_sf"/>
</dbReference>
<keyword evidence="2" id="KW-1185">Reference proteome</keyword>
<name>A0A4R7RJ60_9BACT</name>
<dbReference type="AlphaFoldDB" id="A0A4R7RJ60"/>
<dbReference type="Proteomes" id="UP000295662">
    <property type="component" value="Unassembled WGS sequence"/>
</dbReference>
<proteinExistence type="predicted"/>
<comment type="caution">
    <text evidence="1">The sequence shown here is derived from an EMBL/GenBank/DDBJ whole genome shotgun (WGS) entry which is preliminary data.</text>
</comment>
<sequence length="348" mass="39484">MKRAESSEKGIIRDEGELKSRFLALLSEDPDLRWQPLPRAQENLIEVELDQQKMLLWPVYQLKPSLSSLVRVKRAPGDPPPLIVTPQLTPRVLEACKQQGLAAMDLNGRCWLRAPGVLIDRRALPGRSFTSYLEPRNVFVGKSARIIRCLLTDRDRLWTQAEIGPRTQASSGLISRIIQHLISQGFVEKTSAREFRLRDPLALLDEWADADRFSKRNYTGLYAGFSAPEEMAHRLQQWAREEAVPMALTQWMAAWLRHPTTEPVVCSAYVSRLPEAATLERLGLRQVSEGGKLWLHVPADEGVLMETQTRHHLTLVSDAQIYLDLQRMGLRGPDAAAALREWTGFCRP</sequence>
<dbReference type="EMBL" id="SOCA01000012">
    <property type="protein sequence ID" value="TDU64148.1"/>
    <property type="molecule type" value="Genomic_DNA"/>
</dbReference>
<evidence type="ECO:0000313" key="1">
    <source>
        <dbReference type="EMBL" id="TDU64148.1"/>
    </source>
</evidence>
<accession>A0A4R7RJ60</accession>
<gene>
    <name evidence="1" type="ORF">EI77_04332</name>
</gene>
<reference evidence="1 2" key="1">
    <citation type="submission" date="2019-03" db="EMBL/GenBank/DDBJ databases">
        <title>Genomic Encyclopedia of Archaeal and Bacterial Type Strains, Phase II (KMG-II): from individual species to whole genera.</title>
        <authorList>
            <person name="Goeker M."/>
        </authorList>
    </citation>
    <scope>NUCLEOTIDE SEQUENCE [LARGE SCALE GENOMIC DNA]</scope>
    <source>
        <strain evidence="1 2">ATCC 25309</strain>
    </source>
</reference>
<protein>
    <submittedName>
        <fullName evidence="1">Transcriptional regulator with AbiEi antitoxin domain of type IV toxin-antitoxin system</fullName>
    </submittedName>
</protein>
<dbReference type="Gene3D" id="1.10.10.10">
    <property type="entry name" value="Winged helix-like DNA-binding domain superfamily/Winged helix DNA-binding domain"/>
    <property type="match status" value="1"/>
</dbReference>